<accession>A0A1R4HKH2</accession>
<dbReference type="InterPro" id="IPR043519">
    <property type="entry name" value="NT_sf"/>
</dbReference>
<dbReference type="PANTHER" id="PTHR43852">
    <property type="entry name" value="NUCLEOTIDYLTRANSFERASE"/>
    <property type="match status" value="1"/>
</dbReference>
<evidence type="ECO:0000313" key="3">
    <source>
        <dbReference type="Proteomes" id="UP000195667"/>
    </source>
</evidence>
<gene>
    <name evidence="2" type="ORF">CRENPOLYSF1_90004</name>
</gene>
<evidence type="ECO:0000259" key="1">
    <source>
        <dbReference type="Pfam" id="PF18765"/>
    </source>
</evidence>
<organism evidence="2 3">
    <name type="scientific">Crenothrix polyspora</name>
    <dbReference type="NCBI Taxonomy" id="360316"/>
    <lineage>
        <taxon>Bacteria</taxon>
        <taxon>Pseudomonadati</taxon>
        <taxon>Pseudomonadota</taxon>
        <taxon>Gammaproteobacteria</taxon>
        <taxon>Methylococcales</taxon>
        <taxon>Crenotrichaceae</taxon>
        <taxon>Crenothrix</taxon>
    </lineage>
</organism>
<dbReference type="PANTHER" id="PTHR43852:SF2">
    <property type="entry name" value="PROTEIN ADENYLYLTRANSFERASE MNTA"/>
    <property type="match status" value="1"/>
</dbReference>
<dbReference type="InterPro" id="IPR041633">
    <property type="entry name" value="Polbeta"/>
</dbReference>
<protein>
    <submittedName>
        <fullName evidence="2">DNA polymerase beta domain protein region (Modular protein)</fullName>
    </submittedName>
</protein>
<reference evidence="3" key="1">
    <citation type="submission" date="2017-02" db="EMBL/GenBank/DDBJ databases">
        <authorList>
            <person name="Daims H."/>
        </authorList>
    </citation>
    <scope>NUCLEOTIDE SEQUENCE [LARGE SCALE GENOMIC DNA]</scope>
</reference>
<name>A0A1R4HKH2_9GAMM</name>
<keyword evidence="3" id="KW-1185">Reference proteome</keyword>
<dbReference type="SUPFAM" id="SSF81301">
    <property type="entry name" value="Nucleotidyltransferase"/>
    <property type="match status" value="1"/>
</dbReference>
<evidence type="ECO:0000313" key="2">
    <source>
        <dbReference type="EMBL" id="SJM96400.1"/>
    </source>
</evidence>
<dbReference type="AlphaFoldDB" id="A0A1R4HKH2"/>
<dbReference type="EMBL" id="FUKI01000170">
    <property type="protein sequence ID" value="SJM96400.1"/>
    <property type="molecule type" value="Genomic_DNA"/>
</dbReference>
<sequence length="178" mass="19779">MLRQAQHERKWSLSCSTYFMHIPNYSVHSLLCKYALMIQLFNSSHLLNKNGLVVTQLRSALPDVMAIYAFGSRIQGVARASSDLDLAVLTPGYTDPLLLWQLSGDLAEQVQCDIDLLDLRAASTVMQYQIIITGRLLWGDKLAVGLFECFVLSEKTALNTARADLLADIVKKGKIYGG</sequence>
<dbReference type="Proteomes" id="UP000195667">
    <property type="component" value="Unassembled WGS sequence"/>
</dbReference>
<dbReference type="Gene3D" id="3.30.460.10">
    <property type="entry name" value="Beta Polymerase, domain 2"/>
    <property type="match status" value="1"/>
</dbReference>
<proteinExistence type="predicted"/>
<dbReference type="CDD" id="cd05403">
    <property type="entry name" value="NT_KNTase_like"/>
    <property type="match status" value="1"/>
</dbReference>
<dbReference type="Pfam" id="PF18765">
    <property type="entry name" value="Polbeta"/>
    <property type="match status" value="1"/>
</dbReference>
<dbReference type="NCBIfam" id="NF047752">
    <property type="entry name" value="MntA_antitoxin"/>
    <property type="match status" value="1"/>
</dbReference>
<feature type="domain" description="Polymerase beta nucleotidyltransferase" evidence="1">
    <location>
        <begin position="62"/>
        <end position="138"/>
    </location>
</feature>
<dbReference type="InterPro" id="IPR052930">
    <property type="entry name" value="TA_antitoxin_MntA"/>
</dbReference>